<keyword evidence="2" id="KW-0288">FMN</keyword>
<reference evidence="6" key="1">
    <citation type="submission" date="2022-09" db="EMBL/GenBank/DDBJ databases">
        <title>Intensive care unit water sources are persistently colonized with multi-drug resistant bacteria and are the site of extensive horizontal gene transfer of antibiotic resistance genes.</title>
        <authorList>
            <person name="Diorio-Toth L."/>
        </authorList>
    </citation>
    <scope>NUCLEOTIDE SEQUENCE</scope>
    <source>
        <strain evidence="6">GD04153</strain>
    </source>
</reference>
<proteinExistence type="predicted"/>
<dbReference type="InterPro" id="IPR050172">
    <property type="entry name" value="SsuD_RutA_monooxygenase"/>
</dbReference>
<gene>
    <name evidence="6" type="ORF">N7376_24365</name>
</gene>
<evidence type="ECO:0000256" key="3">
    <source>
        <dbReference type="ARBA" id="ARBA00023002"/>
    </source>
</evidence>
<dbReference type="PANTHER" id="PTHR42847:SF4">
    <property type="entry name" value="ALKANESULFONATE MONOOXYGENASE-RELATED"/>
    <property type="match status" value="1"/>
</dbReference>
<dbReference type="GO" id="GO:0046306">
    <property type="term" value="P:alkanesulfonate catabolic process"/>
    <property type="evidence" value="ECO:0007669"/>
    <property type="project" value="TreeGrafter"/>
</dbReference>
<evidence type="ECO:0000256" key="4">
    <source>
        <dbReference type="ARBA" id="ARBA00023033"/>
    </source>
</evidence>
<name>A0AA42KR25_9HYPH</name>
<dbReference type="EMBL" id="JAODYY010000027">
    <property type="protein sequence ID" value="MDH0127106.1"/>
    <property type="molecule type" value="Genomic_DNA"/>
</dbReference>
<evidence type="ECO:0000313" key="7">
    <source>
        <dbReference type="Proteomes" id="UP001158087"/>
    </source>
</evidence>
<dbReference type="Proteomes" id="UP001158087">
    <property type="component" value="Unassembled WGS sequence"/>
</dbReference>
<keyword evidence="3" id="KW-0560">Oxidoreductase</keyword>
<evidence type="ECO:0000256" key="2">
    <source>
        <dbReference type="ARBA" id="ARBA00022643"/>
    </source>
</evidence>
<dbReference type="Pfam" id="PF00296">
    <property type="entry name" value="Bac_luciferase"/>
    <property type="match status" value="1"/>
</dbReference>
<dbReference type="Gene3D" id="3.20.20.30">
    <property type="entry name" value="Luciferase-like domain"/>
    <property type="match status" value="1"/>
</dbReference>
<dbReference type="InterPro" id="IPR011251">
    <property type="entry name" value="Luciferase-like_dom"/>
</dbReference>
<evidence type="ECO:0000313" key="6">
    <source>
        <dbReference type="EMBL" id="MDH0127106.1"/>
    </source>
</evidence>
<dbReference type="InterPro" id="IPR036661">
    <property type="entry name" value="Luciferase-like_sf"/>
</dbReference>
<keyword evidence="4" id="KW-0503">Monooxygenase</keyword>
<dbReference type="AlphaFoldDB" id="A0AA42KR25"/>
<dbReference type="PANTHER" id="PTHR42847">
    <property type="entry name" value="ALKANESULFONATE MONOOXYGENASE"/>
    <property type="match status" value="1"/>
</dbReference>
<comment type="caution">
    <text evidence="6">The sequence shown here is derived from an EMBL/GenBank/DDBJ whole genome shotgun (WGS) entry which is preliminary data.</text>
</comment>
<dbReference type="CDD" id="cd01094">
    <property type="entry name" value="Alkanesulfonate_monoxygenase"/>
    <property type="match status" value="1"/>
</dbReference>
<dbReference type="SUPFAM" id="SSF51679">
    <property type="entry name" value="Bacterial luciferase-like"/>
    <property type="match status" value="1"/>
</dbReference>
<accession>A0AA42KR25</accession>
<dbReference type="GO" id="GO:0008726">
    <property type="term" value="F:alkanesulfonate monooxygenase activity"/>
    <property type="evidence" value="ECO:0007669"/>
    <property type="project" value="TreeGrafter"/>
</dbReference>
<protein>
    <submittedName>
        <fullName evidence="6">LLM class flavin-dependent oxidoreductase</fullName>
    </submittedName>
</protein>
<evidence type="ECO:0000256" key="1">
    <source>
        <dbReference type="ARBA" id="ARBA00022630"/>
    </source>
</evidence>
<evidence type="ECO:0000259" key="5">
    <source>
        <dbReference type="Pfam" id="PF00296"/>
    </source>
</evidence>
<sequence length="395" mass="44428">MLDRTLKIQKDYIAETEGRSTKVVNPLYNRNKLKLGIFGANCDSGCAVTKVPERLKLTWESAKAIAQAADRAGIEVMVPVARWKGLGGETNFNGRNFETYTWAAAVAAVTNHIAVTTTSHVQTTHPLFAANQAATIDHIARGRYCMNVVCGWYQPELEMFGADFMEHDRRYDYAEEWIELVRRFWTETEEFSHTGDFFKIVNGIALPHPIQKPLPPIMNAGGSGRGQEFIASNADISYIVIGDHEDMAAVKAQVEKCRAKSAEKGREIQVWTHAYVVHRDTDQEARAYQHHYCTKEANHEAVDTMAHFFGVNTNILPPDVWDGMKVHLAGGYAGFSLVGSAETIARRIKCLSEAGIDGVSIHWVDYLQGLERFEREVMPLLEQEGLRERFNPRQL</sequence>
<organism evidence="6 7">
    <name type="scientific">Brucella intermedia GD04153</name>
    <dbReference type="NCBI Taxonomy" id="2975438"/>
    <lineage>
        <taxon>Bacteria</taxon>
        <taxon>Pseudomonadati</taxon>
        <taxon>Pseudomonadota</taxon>
        <taxon>Alphaproteobacteria</taxon>
        <taxon>Hyphomicrobiales</taxon>
        <taxon>Brucellaceae</taxon>
        <taxon>Brucella/Ochrobactrum group</taxon>
        <taxon>Brucella</taxon>
    </lineage>
</organism>
<keyword evidence="1" id="KW-0285">Flavoprotein</keyword>
<feature type="domain" description="Luciferase-like" evidence="5">
    <location>
        <begin position="57"/>
        <end position="357"/>
    </location>
</feature>